<keyword evidence="2" id="KW-0813">Transport</keyword>
<dbReference type="GO" id="GO:0016020">
    <property type="term" value="C:membrane"/>
    <property type="evidence" value="ECO:0007669"/>
    <property type="project" value="UniProtKB-SubCell"/>
</dbReference>
<evidence type="ECO:0000256" key="6">
    <source>
        <dbReference type="ARBA" id="ARBA00023136"/>
    </source>
</evidence>
<feature type="transmembrane region" description="Helical" evidence="7">
    <location>
        <begin position="7"/>
        <end position="27"/>
    </location>
</feature>
<protein>
    <recommendedName>
        <fullName evidence="8">Amino acid transporter transmembrane domain-containing protein</fullName>
    </recommendedName>
</protein>
<name>A0A843XU85_COLES</name>
<evidence type="ECO:0000256" key="5">
    <source>
        <dbReference type="ARBA" id="ARBA00022989"/>
    </source>
</evidence>
<evidence type="ECO:0000256" key="1">
    <source>
        <dbReference type="ARBA" id="ARBA00004370"/>
    </source>
</evidence>
<dbReference type="InterPro" id="IPR013057">
    <property type="entry name" value="AA_transpt_TM"/>
</dbReference>
<sequence length="160" mass="18481">MRKALSMQYTVGLLFYYGVTVVGYWAYGSAVSEYLPRELRGPKWARIFINLAAFLQNIVSQHVFSLSLFETYLLQMFIAPVHEALDTKFLRLDESMSSRHNLVRLFFLRALLFGFNSLVTAAFVFMGDFVNLLGSFTLFPLTFVFPSMLFLKVRTVFIQL</sequence>
<organism evidence="9 10">
    <name type="scientific">Colocasia esculenta</name>
    <name type="common">Wild taro</name>
    <name type="synonym">Arum esculentum</name>
    <dbReference type="NCBI Taxonomy" id="4460"/>
    <lineage>
        <taxon>Eukaryota</taxon>
        <taxon>Viridiplantae</taxon>
        <taxon>Streptophyta</taxon>
        <taxon>Embryophyta</taxon>
        <taxon>Tracheophyta</taxon>
        <taxon>Spermatophyta</taxon>
        <taxon>Magnoliopsida</taxon>
        <taxon>Liliopsida</taxon>
        <taxon>Araceae</taxon>
        <taxon>Aroideae</taxon>
        <taxon>Colocasieae</taxon>
        <taxon>Colocasia</taxon>
    </lineage>
</organism>
<keyword evidence="6 7" id="KW-0472">Membrane</keyword>
<evidence type="ECO:0000256" key="2">
    <source>
        <dbReference type="ARBA" id="ARBA00022448"/>
    </source>
</evidence>
<keyword evidence="5 7" id="KW-1133">Transmembrane helix</keyword>
<gene>
    <name evidence="9" type="ORF">Taro_055447</name>
</gene>
<evidence type="ECO:0000256" key="7">
    <source>
        <dbReference type="SAM" id="Phobius"/>
    </source>
</evidence>
<keyword evidence="4" id="KW-0029">Amino-acid transport</keyword>
<feature type="transmembrane region" description="Helical" evidence="7">
    <location>
        <begin position="106"/>
        <end position="126"/>
    </location>
</feature>
<keyword evidence="10" id="KW-1185">Reference proteome</keyword>
<evidence type="ECO:0000259" key="8">
    <source>
        <dbReference type="Pfam" id="PF01490"/>
    </source>
</evidence>
<dbReference type="EMBL" id="NMUH01012834">
    <property type="protein sequence ID" value="MQM22395.1"/>
    <property type="molecule type" value="Genomic_DNA"/>
</dbReference>
<evidence type="ECO:0000313" key="10">
    <source>
        <dbReference type="Proteomes" id="UP000652761"/>
    </source>
</evidence>
<keyword evidence="3 7" id="KW-0812">Transmembrane</keyword>
<dbReference type="AlphaFoldDB" id="A0A843XU85"/>
<dbReference type="Proteomes" id="UP000652761">
    <property type="component" value="Unassembled WGS sequence"/>
</dbReference>
<feature type="transmembrane region" description="Helical" evidence="7">
    <location>
        <begin position="132"/>
        <end position="151"/>
    </location>
</feature>
<evidence type="ECO:0000256" key="4">
    <source>
        <dbReference type="ARBA" id="ARBA00022970"/>
    </source>
</evidence>
<evidence type="ECO:0000256" key="3">
    <source>
        <dbReference type="ARBA" id="ARBA00022692"/>
    </source>
</evidence>
<proteinExistence type="predicted"/>
<comment type="caution">
    <text evidence="9">The sequence shown here is derived from an EMBL/GenBank/DDBJ whole genome shotgun (WGS) entry which is preliminary data.</text>
</comment>
<feature type="domain" description="Amino acid transporter transmembrane" evidence="8">
    <location>
        <begin position="1"/>
        <end position="154"/>
    </location>
</feature>
<evidence type="ECO:0000313" key="9">
    <source>
        <dbReference type="EMBL" id="MQM22395.1"/>
    </source>
</evidence>
<dbReference type="PANTHER" id="PTHR48017">
    <property type="entry name" value="OS05G0424000 PROTEIN-RELATED"/>
    <property type="match status" value="1"/>
</dbReference>
<reference evidence="9" key="1">
    <citation type="submission" date="2017-07" db="EMBL/GenBank/DDBJ databases">
        <title>Taro Niue Genome Assembly and Annotation.</title>
        <authorList>
            <person name="Atibalentja N."/>
            <person name="Keating K."/>
            <person name="Fields C.J."/>
        </authorList>
    </citation>
    <scope>NUCLEOTIDE SEQUENCE</scope>
    <source>
        <strain evidence="9">Niue_2</strain>
        <tissue evidence="9">Leaf</tissue>
    </source>
</reference>
<feature type="transmembrane region" description="Helical" evidence="7">
    <location>
        <begin position="47"/>
        <end position="69"/>
    </location>
</feature>
<comment type="subcellular location">
    <subcellularLocation>
        <location evidence="1">Membrane</location>
    </subcellularLocation>
</comment>
<dbReference type="GO" id="GO:0006865">
    <property type="term" value="P:amino acid transport"/>
    <property type="evidence" value="ECO:0007669"/>
    <property type="project" value="UniProtKB-KW"/>
</dbReference>
<accession>A0A843XU85</accession>
<dbReference type="OrthoDB" id="40134at2759"/>
<dbReference type="Pfam" id="PF01490">
    <property type="entry name" value="Aa_trans"/>
    <property type="match status" value="1"/>
</dbReference>